<proteinExistence type="predicted"/>
<keyword evidence="2" id="KW-0687">Ribonucleoprotein</keyword>
<reference evidence="2" key="1">
    <citation type="submission" date="2020-02" db="EMBL/GenBank/DDBJ databases">
        <authorList>
            <person name="Meier V. D."/>
        </authorList>
    </citation>
    <scope>NUCLEOTIDE SEQUENCE</scope>
    <source>
        <strain evidence="2">AVDCRST_MAG38</strain>
    </source>
</reference>
<feature type="compositionally biased region" description="Pro residues" evidence="1">
    <location>
        <begin position="114"/>
        <end position="123"/>
    </location>
</feature>
<feature type="compositionally biased region" description="Basic residues" evidence="1">
    <location>
        <begin position="36"/>
        <end position="46"/>
    </location>
</feature>
<accession>A0A6J4RV65</accession>
<keyword evidence="2" id="KW-0689">Ribosomal protein</keyword>
<feature type="compositionally biased region" description="Basic and acidic residues" evidence="1">
    <location>
        <begin position="210"/>
        <end position="236"/>
    </location>
</feature>
<feature type="non-terminal residue" evidence="2">
    <location>
        <position position="1"/>
    </location>
</feature>
<feature type="region of interest" description="Disordered" evidence="1">
    <location>
        <begin position="1"/>
        <end position="242"/>
    </location>
</feature>
<evidence type="ECO:0000256" key="1">
    <source>
        <dbReference type="SAM" id="MobiDB-lite"/>
    </source>
</evidence>
<feature type="non-terminal residue" evidence="2">
    <location>
        <position position="242"/>
    </location>
</feature>
<protein>
    <submittedName>
        <fullName evidence="2">SSU ribosomal protein S3p (S3e)</fullName>
    </submittedName>
</protein>
<feature type="compositionally biased region" description="Basic residues" evidence="1">
    <location>
        <begin position="172"/>
        <end position="204"/>
    </location>
</feature>
<dbReference type="AlphaFoldDB" id="A0A6J4RV65"/>
<organism evidence="2">
    <name type="scientific">uncultured Solirubrobacteraceae bacterium</name>
    <dbReference type="NCBI Taxonomy" id="1162706"/>
    <lineage>
        <taxon>Bacteria</taxon>
        <taxon>Bacillati</taxon>
        <taxon>Actinomycetota</taxon>
        <taxon>Thermoleophilia</taxon>
        <taxon>Solirubrobacterales</taxon>
        <taxon>Solirubrobacteraceae</taxon>
        <taxon>environmental samples</taxon>
    </lineage>
</organism>
<dbReference type="GO" id="GO:0005840">
    <property type="term" value="C:ribosome"/>
    <property type="evidence" value="ECO:0007669"/>
    <property type="project" value="UniProtKB-KW"/>
</dbReference>
<name>A0A6J4RV65_9ACTN</name>
<feature type="compositionally biased region" description="Basic residues" evidence="1">
    <location>
        <begin position="127"/>
        <end position="163"/>
    </location>
</feature>
<gene>
    <name evidence="2" type="ORF">AVDCRST_MAG38-2044</name>
</gene>
<dbReference type="EMBL" id="CADCVJ010000177">
    <property type="protein sequence ID" value="CAA9482421.1"/>
    <property type="molecule type" value="Genomic_DNA"/>
</dbReference>
<sequence>AARRAGRRRAALEPRQLPPRDAQVDAVGHEEPGRQGHPRPVRRPPRRCGDEPLGVLPRGSRPAAHAAREHRLRHLRGQDDLRSHRRQGVDLQGRRRPEPGGARGPGGRAAPVAPRAPPAPRPPLRLDRHHRRWHRGRPSGRRPGGHGRAGRRGHQRPGRRWRGVRPDAGLARRCRQRERRGHGSARRPSRARRCAGARGRRRARAAGGRPPDRAADRRQPRGRPARDRPDPRDALHHPGRGL</sequence>
<evidence type="ECO:0000313" key="2">
    <source>
        <dbReference type="EMBL" id="CAA9482421.1"/>
    </source>
</evidence>